<dbReference type="Gene3D" id="2.40.50.90">
    <property type="match status" value="1"/>
</dbReference>
<organism evidence="2 3">
    <name type="scientific">Natronococcus jeotgali DSM 18795</name>
    <dbReference type="NCBI Taxonomy" id="1227498"/>
    <lineage>
        <taxon>Archaea</taxon>
        <taxon>Methanobacteriati</taxon>
        <taxon>Methanobacteriota</taxon>
        <taxon>Stenosarchaea group</taxon>
        <taxon>Halobacteria</taxon>
        <taxon>Halobacteriales</taxon>
        <taxon>Natrialbaceae</taxon>
        <taxon>Natronococcus</taxon>
    </lineage>
</organism>
<protein>
    <submittedName>
        <fullName evidence="2">Nuclease-like protein</fullName>
    </submittedName>
</protein>
<dbReference type="SUPFAM" id="SSF50199">
    <property type="entry name" value="Staphylococcal nuclease"/>
    <property type="match status" value="1"/>
</dbReference>
<dbReference type="InterPro" id="IPR016071">
    <property type="entry name" value="Staphylococal_nuclease_OB-fold"/>
</dbReference>
<dbReference type="SMART" id="SM00318">
    <property type="entry name" value="SNc"/>
    <property type="match status" value="1"/>
</dbReference>
<keyword evidence="3" id="KW-1185">Reference proteome</keyword>
<dbReference type="AlphaFoldDB" id="L9XPC6"/>
<evidence type="ECO:0000313" key="2">
    <source>
        <dbReference type="EMBL" id="ELY63382.1"/>
    </source>
</evidence>
<dbReference type="Pfam" id="PF00565">
    <property type="entry name" value="SNase"/>
    <property type="match status" value="1"/>
</dbReference>
<dbReference type="EMBL" id="AOIA01000045">
    <property type="protein sequence ID" value="ELY63382.1"/>
    <property type="molecule type" value="Genomic_DNA"/>
</dbReference>
<dbReference type="Proteomes" id="UP000011531">
    <property type="component" value="Unassembled WGS sequence"/>
</dbReference>
<reference evidence="2 3" key="1">
    <citation type="journal article" date="2014" name="PLoS Genet.">
        <title>Phylogenetically driven sequencing of extremely halophilic archaea reveals strategies for static and dynamic osmo-response.</title>
        <authorList>
            <person name="Becker E.A."/>
            <person name="Seitzer P.M."/>
            <person name="Tritt A."/>
            <person name="Larsen D."/>
            <person name="Krusor M."/>
            <person name="Yao A.I."/>
            <person name="Wu D."/>
            <person name="Madern D."/>
            <person name="Eisen J.A."/>
            <person name="Darling A.E."/>
            <person name="Facciotti M.T."/>
        </authorList>
    </citation>
    <scope>NUCLEOTIDE SEQUENCE [LARGE SCALE GENOMIC DNA]</scope>
    <source>
        <strain evidence="2 3">DSM 18795</strain>
    </source>
</reference>
<dbReference type="STRING" id="1227498.C492_07070"/>
<dbReference type="OrthoDB" id="3327at2157"/>
<evidence type="ECO:0000313" key="3">
    <source>
        <dbReference type="Proteomes" id="UP000011531"/>
    </source>
</evidence>
<accession>L9XPC6</accession>
<gene>
    <name evidence="2" type="ORF">C492_07070</name>
</gene>
<proteinExistence type="predicted"/>
<dbReference type="PATRIC" id="fig|1227498.3.peg.1444"/>
<sequence length="587" mass="64546">MRRRSFLQSVAATLGIGATSSQVYAAASELDCGVWYDAEITKVTDGDTIDVLVDENDTEYNVRVLGHDTPEKSGNTYYEKIEEWEFIDDGEHLEEWGNKATDFAEKELPVGTQCQVRLDCESEEIDQYGRLLAKIRYDREGNGTYDTVYNKFAIEEGYARVYAGSMSNTDEYLAAQRFARENSRGLWAGVKDELPEWRNRDVSTSIHPHTSSIVTTDGKVPPSRVPMWAEPEAVQENTSSYTVEYDDGNLPLVAVDHPKHVAYFGGVTINEAWEEETTDLDHFTFVTNLINELHDDANPSGPVLIDGGHKTFNQDNAVSAEDTAFYQRYLEGVGIELHSINNYSNDTGYALSEARALVASSCPEEWTADEIDAVQQFTENGGVVLLMGSGSETTAERANLDDLAAGIGTDLRLNIDDVRDDTNNVADDRKLLVTENLNREEFDLWTAYNGDSTVATDILDASPSDANTASTHTWTLDDASDDFDGEVDAIDVAYPPGTSLGGLTNENITVYLDRDGDGTTDVIRVNSDEYSGSSATFVLDGRYNTDVAGEVTLVIDGIENPDAGEHVATETLTGDDTYSVDAEYVVK</sequence>
<evidence type="ECO:0000259" key="1">
    <source>
        <dbReference type="PROSITE" id="PS50830"/>
    </source>
</evidence>
<dbReference type="InterPro" id="IPR035437">
    <property type="entry name" value="SNase_OB-fold_sf"/>
</dbReference>
<name>L9XPC6_9EURY</name>
<comment type="caution">
    <text evidence="2">The sequence shown here is derived from an EMBL/GenBank/DDBJ whole genome shotgun (WGS) entry which is preliminary data.</text>
</comment>
<feature type="domain" description="TNase-like" evidence="1">
    <location>
        <begin position="34"/>
        <end position="189"/>
    </location>
</feature>
<dbReference type="PROSITE" id="PS50830">
    <property type="entry name" value="TNASE_3"/>
    <property type="match status" value="1"/>
</dbReference>
<dbReference type="RefSeq" id="WP_008421732.1">
    <property type="nucleotide sequence ID" value="NZ_AOIA01000045.1"/>
</dbReference>